<dbReference type="InterPro" id="IPR047151">
    <property type="entry name" value="RNZ2-like"/>
</dbReference>
<keyword evidence="7" id="KW-0862">Zinc</keyword>
<sequence length="829" mass="90858">MLTDCSHALTPVKTPPNMVVQVQVLSVQSAETAPSLLLSTETRRCVCQDAPAALCNAVALTLAWFLRSFLFNVGDGTQRLCMEHHVRLAKLQRVFLTELRSHTVGGLPGMVLTVSDTGKPGLHVHGPPGTNKYLKATRHFLYRPEFKLEASEAPPMAVEAGKKKAKSCYEDDEVVVHAVAVAKPRAGAKRKLNENPSSPSPSSEGEMQSSHVSVSYVVETRTQRGKFLVDKAMALGVPKGKLFGQLHHGKDVTLPDGRVVQSSDCVLPSVPAAGCVIVSCPTTAHVDALASSGGFKRYQETEGKPADVHVEVVFHLGGVEVLRQPKYAAWARSFGAETRHVLLGHGACAQKTVYRASAKLQAQLHAVFPRAFPSNEAHELRDSAEPFSRVVPEAAALELTGTGVPAASDEEKESSEPASSKLVLGESMLKYILAPQARRGFDASRCWPRLDFDQIRESVSSSAEIVAKVSEDSSAQNADDDLIDGRITFLGTGCAIPSKYRNVTGMYLELPTGAEGDDNWAGMMLDCGEGSLGQMYRYAAGDNKRLQELVDRLKCVWISHNHADHHLGLLRLLSYRSDASNTEPLLVIGPTPLRFWLDEYAAQDPTVRGKFTFVENYSFDEDDSRSEEVETHAEAARVRAWLRETLSISQLECVPVKHAHQSYAAVVTFVNGAKMAFSGDCRPSEKLGEKAKGAFLLVHEATFEDELAKEAKDKAHCTMAEAIEVGRQANARHLLLTHFSQRYPKMAVLSSATDEAATEQTPMEVLTAIDMLSLRFRELRQPNLMDVCTQLMTMDEDEEGDVEATASLKARQEREERKKQKSVERGEEQ</sequence>
<dbReference type="AlphaFoldDB" id="A0A8T1VKM8"/>
<dbReference type="CDD" id="cd07718">
    <property type="entry name" value="RNaseZ_ELAC1_ELAC2-C-term-like_MBL-fold"/>
    <property type="match status" value="1"/>
</dbReference>
<keyword evidence="4" id="KW-0479">Metal-binding</keyword>
<dbReference type="Proteomes" id="UP000694044">
    <property type="component" value="Unassembled WGS sequence"/>
</dbReference>
<name>A0A8T1VKM8_9STRA</name>
<dbReference type="Pfam" id="PF13691">
    <property type="entry name" value="Lactamase_B_4"/>
    <property type="match status" value="1"/>
</dbReference>
<evidence type="ECO:0000256" key="8">
    <source>
        <dbReference type="SAM" id="MobiDB-lite"/>
    </source>
</evidence>
<dbReference type="GO" id="GO:0046872">
    <property type="term" value="F:metal ion binding"/>
    <property type="evidence" value="ECO:0007669"/>
    <property type="project" value="UniProtKB-KW"/>
</dbReference>
<protein>
    <submittedName>
        <fullName evidence="11">Zinc phosphodiesterase ELAC protein 2</fullName>
    </submittedName>
</protein>
<dbReference type="OrthoDB" id="527344at2759"/>
<feature type="region of interest" description="Disordered" evidence="8">
    <location>
        <begin position="795"/>
        <end position="829"/>
    </location>
</feature>
<dbReference type="EMBL" id="JAGDFM010000236">
    <property type="protein sequence ID" value="KAG7381661.1"/>
    <property type="molecule type" value="Genomic_DNA"/>
</dbReference>
<dbReference type="InterPro" id="IPR001279">
    <property type="entry name" value="Metallo-B-lactamas"/>
</dbReference>
<keyword evidence="12" id="KW-1185">Reference proteome</keyword>
<feature type="compositionally biased region" description="Basic and acidic residues" evidence="8">
    <location>
        <begin position="810"/>
        <end position="829"/>
    </location>
</feature>
<comment type="caution">
    <text evidence="11">The sequence shown here is derived from an EMBL/GenBank/DDBJ whole genome shotgun (WGS) entry which is preliminary data.</text>
</comment>
<dbReference type="GO" id="GO:0042781">
    <property type="term" value="F:3'-tRNA processing endoribonuclease activity"/>
    <property type="evidence" value="ECO:0007669"/>
    <property type="project" value="InterPro"/>
</dbReference>
<comment type="cofactor">
    <cofactor evidence="1">
        <name>Zn(2+)</name>
        <dbReference type="ChEBI" id="CHEBI:29105"/>
    </cofactor>
</comment>
<feature type="domain" description="Metallo-beta-lactamase" evidence="9">
    <location>
        <begin position="525"/>
        <end position="739"/>
    </location>
</feature>
<feature type="domain" description="tRNase Z endonuclease" evidence="10">
    <location>
        <begin position="66"/>
        <end position="106"/>
    </location>
</feature>
<keyword evidence="2" id="KW-0819">tRNA processing</keyword>
<evidence type="ECO:0000313" key="12">
    <source>
        <dbReference type="Proteomes" id="UP000694044"/>
    </source>
</evidence>
<dbReference type="GO" id="GO:1990180">
    <property type="term" value="P:mitochondrial tRNA 3'-end processing"/>
    <property type="evidence" value="ECO:0007669"/>
    <property type="project" value="TreeGrafter"/>
</dbReference>
<dbReference type="Pfam" id="PF12706">
    <property type="entry name" value="Lactamase_B_2"/>
    <property type="match status" value="1"/>
</dbReference>
<dbReference type="GO" id="GO:0005739">
    <property type="term" value="C:mitochondrion"/>
    <property type="evidence" value="ECO:0007669"/>
    <property type="project" value="TreeGrafter"/>
</dbReference>
<keyword evidence="6" id="KW-0378">Hydrolase</keyword>
<proteinExistence type="predicted"/>
<dbReference type="InterPro" id="IPR027794">
    <property type="entry name" value="tRNase_Z_dom"/>
</dbReference>
<keyword evidence="3" id="KW-0540">Nuclease</keyword>
<evidence type="ECO:0000256" key="3">
    <source>
        <dbReference type="ARBA" id="ARBA00022722"/>
    </source>
</evidence>
<evidence type="ECO:0000256" key="2">
    <source>
        <dbReference type="ARBA" id="ARBA00022694"/>
    </source>
</evidence>
<evidence type="ECO:0000313" key="11">
    <source>
        <dbReference type="EMBL" id="KAG7381661.1"/>
    </source>
</evidence>
<evidence type="ECO:0000256" key="6">
    <source>
        <dbReference type="ARBA" id="ARBA00022801"/>
    </source>
</evidence>
<evidence type="ECO:0000256" key="1">
    <source>
        <dbReference type="ARBA" id="ARBA00001947"/>
    </source>
</evidence>
<keyword evidence="5" id="KW-0255">Endonuclease</keyword>
<evidence type="ECO:0000259" key="9">
    <source>
        <dbReference type="Pfam" id="PF12706"/>
    </source>
</evidence>
<evidence type="ECO:0000256" key="7">
    <source>
        <dbReference type="ARBA" id="ARBA00022833"/>
    </source>
</evidence>
<feature type="region of interest" description="Disordered" evidence="8">
    <location>
        <begin position="186"/>
        <end position="211"/>
    </location>
</feature>
<evidence type="ECO:0000256" key="4">
    <source>
        <dbReference type="ARBA" id="ARBA00022723"/>
    </source>
</evidence>
<organism evidence="11 12">
    <name type="scientific">Phytophthora pseudosyringae</name>
    <dbReference type="NCBI Taxonomy" id="221518"/>
    <lineage>
        <taxon>Eukaryota</taxon>
        <taxon>Sar</taxon>
        <taxon>Stramenopiles</taxon>
        <taxon>Oomycota</taxon>
        <taxon>Peronosporomycetes</taxon>
        <taxon>Peronosporales</taxon>
        <taxon>Peronosporaceae</taxon>
        <taxon>Phytophthora</taxon>
    </lineage>
</organism>
<gene>
    <name evidence="11" type="primary">ELAC2_1</name>
    <name evidence="11" type="ORF">PHYPSEUDO_005760</name>
</gene>
<evidence type="ECO:0000259" key="10">
    <source>
        <dbReference type="Pfam" id="PF13691"/>
    </source>
</evidence>
<dbReference type="PANTHER" id="PTHR12553">
    <property type="entry name" value="ZINC PHOSPHODIESTERASE ELAC PROTEIN 2"/>
    <property type="match status" value="1"/>
</dbReference>
<dbReference type="PANTHER" id="PTHR12553:SF49">
    <property type="entry name" value="ZINC PHOSPHODIESTERASE ELAC PROTEIN 2"/>
    <property type="match status" value="1"/>
</dbReference>
<accession>A0A8T1VKM8</accession>
<reference evidence="11" key="1">
    <citation type="submission" date="2021-02" db="EMBL/GenBank/DDBJ databases">
        <authorList>
            <person name="Palmer J.M."/>
        </authorList>
    </citation>
    <scope>NUCLEOTIDE SEQUENCE</scope>
    <source>
        <strain evidence="11">SCRP734</strain>
    </source>
</reference>
<evidence type="ECO:0000256" key="5">
    <source>
        <dbReference type="ARBA" id="ARBA00022759"/>
    </source>
</evidence>